<keyword evidence="2" id="KW-1185">Reference proteome</keyword>
<dbReference type="InterPro" id="IPR013783">
    <property type="entry name" value="Ig-like_fold"/>
</dbReference>
<dbReference type="Gene3D" id="2.60.40.10">
    <property type="entry name" value="Immunoglobulins"/>
    <property type="match status" value="1"/>
</dbReference>
<sequence length="151" mass="16415">MSGMKTFLPVAALSLFLIGCAGGDFIREGVSEDRQPPQIRQVRIIPSNLVYVGKQVKVEAEVTDEGSGVKSVTAEIKYPDATTQTIGLTLQGNVFIGDFNAQWDVNRMPADVSRWFMTVTVRAEDNSGNVARSPESSVRVAILPPDLPSEF</sequence>
<name>A0ABT2EQA6_9BACT</name>
<dbReference type="EMBL" id="JANUCP010000004">
    <property type="protein sequence ID" value="MCS3920144.1"/>
    <property type="molecule type" value="Genomic_DNA"/>
</dbReference>
<evidence type="ECO:0000313" key="1">
    <source>
        <dbReference type="EMBL" id="MCS3920144.1"/>
    </source>
</evidence>
<protein>
    <submittedName>
        <fullName evidence="1">Uncharacterized protein</fullName>
    </submittedName>
</protein>
<gene>
    <name evidence="1" type="ORF">M2350_002561</name>
</gene>
<reference evidence="1 2" key="1">
    <citation type="submission" date="2022-08" db="EMBL/GenBank/DDBJ databases">
        <title>Bacterial and archaeal communities from various locations to study Microbial Dark Matter (Phase II).</title>
        <authorList>
            <person name="Stepanauskas R."/>
        </authorList>
    </citation>
    <scope>NUCLEOTIDE SEQUENCE [LARGE SCALE GENOMIC DNA]</scope>
    <source>
        <strain evidence="1 2">PD1</strain>
    </source>
</reference>
<dbReference type="PROSITE" id="PS51257">
    <property type="entry name" value="PROKAR_LIPOPROTEIN"/>
    <property type="match status" value="1"/>
</dbReference>
<proteinExistence type="predicted"/>
<comment type="caution">
    <text evidence="1">The sequence shown here is derived from an EMBL/GenBank/DDBJ whole genome shotgun (WGS) entry which is preliminary data.</text>
</comment>
<evidence type="ECO:0000313" key="2">
    <source>
        <dbReference type="Proteomes" id="UP001204798"/>
    </source>
</evidence>
<accession>A0ABT2EQA6</accession>
<dbReference type="Proteomes" id="UP001204798">
    <property type="component" value="Unassembled WGS sequence"/>
</dbReference>
<organism evidence="1 2">
    <name type="scientific">Candidatus Fervidibacter sacchari</name>
    <dbReference type="NCBI Taxonomy" id="1448929"/>
    <lineage>
        <taxon>Bacteria</taxon>
        <taxon>Candidatus Fervidibacterota</taxon>
        <taxon>Candidatus Fervidibacter</taxon>
    </lineage>
</organism>